<keyword evidence="1" id="KW-1133">Transmembrane helix</keyword>
<dbReference type="Proteomes" id="UP001196413">
    <property type="component" value="Unassembled WGS sequence"/>
</dbReference>
<evidence type="ECO:0000256" key="1">
    <source>
        <dbReference type="SAM" id="Phobius"/>
    </source>
</evidence>
<gene>
    <name evidence="2" type="ORF">KIN20_016138</name>
</gene>
<proteinExistence type="predicted"/>
<reference evidence="2" key="1">
    <citation type="submission" date="2021-06" db="EMBL/GenBank/DDBJ databases">
        <title>Parelaphostrongylus tenuis whole genome reference sequence.</title>
        <authorList>
            <person name="Garwood T.J."/>
            <person name="Larsen P.A."/>
            <person name="Fountain-Jones N.M."/>
            <person name="Garbe J.R."/>
            <person name="Macchietto M.G."/>
            <person name="Kania S.A."/>
            <person name="Gerhold R.W."/>
            <person name="Richards J.E."/>
            <person name="Wolf T.M."/>
        </authorList>
    </citation>
    <scope>NUCLEOTIDE SEQUENCE</scope>
    <source>
        <strain evidence="2">MNPRO001-30</strain>
        <tissue evidence="2">Meninges</tissue>
    </source>
</reference>
<keyword evidence="3" id="KW-1185">Reference proteome</keyword>
<dbReference type="EMBL" id="JAHQIW010003251">
    <property type="protein sequence ID" value="KAJ1357880.1"/>
    <property type="molecule type" value="Genomic_DNA"/>
</dbReference>
<sequence length="276" mass="32394">MEFTPYRSVEQYKCGAFLERQLDDKTLRYFYSSINHLVSLLSATFPHEELLNRQALTGDLDEIRKSIETKYLDWWVVAKRLASHSVQLSFNWNRVPCFLRFVQMLCLLLFKFPSRKQSTDSRHDGCKRKCFNTVMMLFILLDVFAAATLLITGQYGEYGIEELPSRLNYCIDDLNLRIRKLLIDDYQMLNRTLFTCLSDAGHEVIERIKTLTGADAIDKLINISRSAEDIDVWINDIRMQLWKIVEDYSQFEVDFGRMRHTLVGELKLCCKTKLNL</sequence>
<name>A0AAD5QQI1_PARTN</name>
<keyword evidence="1" id="KW-0472">Membrane</keyword>
<keyword evidence="1" id="KW-0812">Transmembrane</keyword>
<evidence type="ECO:0000313" key="3">
    <source>
        <dbReference type="Proteomes" id="UP001196413"/>
    </source>
</evidence>
<accession>A0AAD5QQI1</accession>
<comment type="caution">
    <text evidence="2">The sequence shown here is derived from an EMBL/GenBank/DDBJ whole genome shotgun (WGS) entry which is preliminary data.</text>
</comment>
<protein>
    <submittedName>
        <fullName evidence="2">Uncharacterized protein</fullName>
    </submittedName>
</protein>
<feature type="transmembrane region" description="Helical" evidence="1">
    <location>
        <begin position="130"/>
        <end position="151"/>
    </location>
</feature>
<evidence type="ECO:0000313" key="2">
    <source>
        <dbReference type="EMBL" id="KAJ1357880.1"/>
    </source>
</evidence>
<dbReference type="AlphaFoldDB" id="A0AAD5QQI1"/>
<organism evidence="2 3">
    <name type="scientific">Parelaphostrongylus tenuis</name>
    <name type="common">Meningeal worm</name>
    <dbReference type="NCBI Taxonomy" id="148309"/>
    <lineage>
        <taxon>Eukaryota</taxon>
        <taxon>Metazoa</taxon>
        <taxon>Ecdysozoa</taxon>
        <taxon>Nematoda</taxon>
        <taxon>Chromadorea</taxon>
        <taxon>Rhabditida</taxon>
        <taxon>Rhabditina</taxon>
        <taxon>Rhabditomorpha</taxon>
        <taxon>Strongyloidea</taxon>
        <taxon>Metastrongylidae</taxon>
        <taxon>Parelaphostrongylus</taxon>
    </lineage>
</organism>